<organism evidence="1">
    <name type="scientific">viral metagenome</name>
    <dbReference type="NCBI Taxonomy" id="1070528"/>
    <lineage>
        <taxon>unclassified sequences</taxon>
        <taxon>metagenomes</taxon>
        <taxon>organismal metagenomes</taxon>
    </lineage>
</organism>
<reference evidence="1" key="1">
    <citation type="journal article" date="2020" name="Nature">
        <title>Giant virus diversity and host interactions through global metagenomics.</title>
        <authorList>
            <person name="Schulz F."/>
            <person name="Roux S."/>
            <person name="Paez-Espino D."/>
            <person name="Jungbluth S."/>
            <person name="Walsh D.A."/>
            <person name="Denef V.J."/>
            <person name="McMahon K.D."/>
            <person name="Konstantinidis K.T."/>
            <person name="Eloe-Fadrosh E.A."/>
            <person name="Kyrpides N.C."/>
            <person name="Woyke T."/>
        </authorList>
    </citation>
    <scope>NUCLEOTIDE SEQUENCE</scope>
    <source>
        <strain evidence="1">GVMAG-S-ERX556049-19</strain>
    </source>
</reference>
<sequence>MNFIIDNHNFHMKNIALMDYKKNIVLEGYFTKISYLSQWNTMSCLLFFLPIEPKLILNENNTLGIKFDAYSPSNLNVVKYFSKLEDNLLNYYMDYHRKKLKKCNLLNKQLFNGFIKINTTNRFNQKSKKYIIKISGIWETKTEIGITYKIFEANPINL</sequence>
<accession>A0A6C0F9H0</accession>
<dbReference type="AlphaFoldDB" id="A0A6C0F9H0"/>
<proteinExistence type="predicted"/>
<protein>
    <submittedName>
        <fullName evidence="1">Uncharacterized protein</fullName>
    </submittedName>
</protein>
<evidence type="ECO:0000313" key="1">
    <source>
        <dbReference type="EMBL" id="QHT37724.1"/>
    </source>
</evidence>
<name>A0A6C0F9H0_9ZZZZ</name>
<dbReference type="EMBL" id="MN738820">
    <property type="protein sequence ID" value="QHT37724.1"/>
    <property type="molecule type" value="Genomic_DNA"/>
</dbReference>